<keyword evidence="6 7" id="KW-0472">Membrane</keyword>
<feature type="transmembrane region" description="Helical" evidence="7">
    <location>
        <begin position="514"/>
        <end position="534"/>
    </location>
</feature>
<organism evidence="9 10">
    <name type="scientific">Ktedonobacter racemifer DSM 44963</name>
    <dbReference type="NCBI Taxonomy" id="485913"/>
    <lineage>
        <taxon>Bacteria</taxon>
        <taxon>Bacillati</taxon>
        <taxon>Chloroflexota</taxon>
        <taxon>Ktedonobacteria</taxon>
        <taxon>Ktedonobacterales</taxon>
        <taxon>Ktedonobacteraceae</taxon>
        <taxon>Ktedonobacter</taxon>
    </lineage>
</organism>
<dbReference type="GO" id="GO:0044874">
    <property type="term" value="P:lipoprotein localization to outer membrane"/>
    <property type="evidence" value="ECO:0007669"/>
    <property type="project" value="TreeGrafter"/>
</dbReference>
<dbReference type="STRING" id="485913.Krac_5614"/>
<dbReference type="PANTHER" id="PTHR30489:SF0">
    <property type="entry name" value="LIPOPROTEIN-RELEASING SYSTEM TRANSMEMBRANE PROTEIN LOLE"/>
    <property type="match status" value="1"/>
</dbReference>
<accession>D6TWG0</accession>
<dbReference type="InterPro" id="IPR051447">
    <property type="entry name" value="Lipoprotein-release_system"/>
</dbReference>
<name>D6TWG0_KTERA</name>
<dbReference type="GO" id="GO:0098797">
    <property type="term" value="C:plasma membrane protein complex"/>
    <property type="evidence" value="ECO:0007669"/>
    <property type="project" value="TreeGrafter"/>
</dbReference>
<evidence type="ECO:0000256" key="3">
    <source>
        <dbReference type="ARBA" id="ARBA00022475"/>
    </source>
</evidence>
<proteinExistence type="inferred from homology"/>
<gene>
    <name evidence="9" type="ORF">Krac_5614</name>
</gene>
<reference evidence="9 10" key="1">
    <citation type="journal article" date="2011" name="Stand. Genomic Sci.">
        <title>Non-contiguous finished genome sequence and contextual data of the filamentous soil bacterium Ktedonobacter racemifer type strain (SOSP1-21).</title>
        <authorList>
            <person name="Chang Y.J."/>
            <person name="Land M."/>
            <person name="Hauser L."/>
            <person name="Chertkov O."/>
            <person name="Del Rio T.G."/>
            <person name="Nolan M."/>
            <person name="Copeland A."/>
            <person name="Tice H."/>
            <person name="Cheng J.F."/>
            <person name="Lucas S."/>
            <person name="Han C."/>
            <person name="Goodwin L."/>
            <person name="Pitluck S."/>
            <person name="Ivanova N."/>
            <person name="Ovchinikova G."/>
            <person name="Pati A."/>
            <person name="Chen A."/>
            <person name="Palaniappan K."/>
            <person name="Mavromatis K."/>
            <person name="Liolios K."/>
            <person name="Brettin T."/>
            <person name="Fiebig A."/>
            <person name="Rohde M."/>
            <person name="Abt B."/>
            <person name="Goker M."/>
            <person name="Detter J.C."/>
            <person name="Woyke T."/>
            <person name="Bristow J."/>
            <person name="Eisen J.A."/>
            <person name="Markowitz V."/>
            <person name="Hugenholtz P."/>
            <person name="Kyrpides N.C."/>
            <person name="Klenk H.P."/>
            <person name="Lapidus A."/>
        </authorList>
    </citation>
    <scope>NUCLEOTIDE SEQUENCE [LARGE SCALE GENOMIC DNA]</scope>
    <source>
        <strain evidence="10">DSM 44963</strain>
    </source>
</reference>
<evidence type="ECO:0000313" key="10">
    <source>
        <dbReference type="Proteomes" id="UP000004508"/>
    </source>
</evidence>
<feature type="transmembrane region" description="Helical" evidence="7">
    <location>
        <begin position="327"/>
        <end position="357"/>
    </location>
</feature>
<feature type="transmembrane region" description="Helical" evidence="7">
    <location>
        <begin position="278"/>
        <end position="307"/>
    </location>
</feature>
<evidence type="ECO:0000256" key="4">
    <source>
        <dbReference type="ARBA" id="ARBA00022692"/>
    </source>
</evidence>
<dbReference type="Proteomes" id="UP000004508">
    <property type="component" value="Unassembled WGS sequence"/>
</dbReference>
<keyword evidence="5 7" id="KW-1133">Transmembrane helix</keyword>
<dbReference type="OrthoDB" id="135040at2"/>
<keyword evidence="4 7" id="KW-0812">Transmembrane</keyword>
<feature type="transmembrane region" description="Helical" evidence="7">
    <location>
        <begin position="761"/>
        <end position="781"/>
    </location>
</feature>
<dbReference type="InterPro" id="IPR003838">
    <property type="entry name" value="ABC3_permease_C"/>
</dbReference>
<keyword evidence="3" id="KW-1003">Cell membrane</keyword>
<dbReference type="AlphaFoldDB" id="D6TWG0"/>
<feature type="domain" description="ABC3 transporter permease C-terminal" evidence="8">
    <location>
        <begin position="291"/>
        <end position="395"/>
    </location>
</feature>
<feature type="domain" description="ABC3 transporter permease C-terminal" evidence="8">
    <location>
        <begin position="762"/>
        <end position="867"/>
    </location>
</feature>
<comment type="subcellular location">
    <subcellularLocation>
        <location evidence="1">Cell membrane</location>
        <topology evidence="1">Multi-pass membrane protein</topology>
    </subcellularLocation>
</comment>
<feature type="transmembrane region" description="Helical" evidence="7">
    <location>
        <begin position="847"/>
        <end position="868"/>
    </location>
</feature>
<evidence type="ECO:0000256" key="1">
    <source>
        <dbReference type="ARBA" id="ARBA00004651"/>
    </source>
</evidence>
<protein>
    <recommendedName>
        <fullName evidence="8">ABC3 transporter permease C-terminal domain-containing protein</fullName>
    </recommendedName>
</protein>
<dbReference type="eggNOG" id="COG4591">
    <property type="taxonomic scope" value="Bacteria"/>
</dbReference>
<evidence type="ECO:0000313" key="9">
    <source>
        <dbReference type="EMBL" id="EFH84543.1"/>
    </source>
</evidence>
<dbReference type="RefSeq" id="WP_007916179.1">
    <property type="nucleotide sequence ID" value="NZ_ADVG01000003.1"/>
</dbReference>
<evidence type="ECO:0000256" key="7">
    <source>
        <dbReference type="SAM" id="Phobius"/>
    </source>
</evidence>
<dbReference type="PANTHER" id="PTHR30489">
    <property type="entry name" value="LIPOPROTEIN-RELEASING SYSTEM TRANSMEMBRANE PROTEIN LOLE"/>
    <property type="match status" value="1"/>
</dbReference>
<dbReference type="InParanoid" id="D6TWG0"/>
<feature type="transmembrane region" description="Helical" evidence="7">
    <location>
        <begin position="456"/>
        <end position="477"/>
    </location>
</feature>
<comment type="similarity">
    <text evidence="2">Belongs to the ABC-4 integral membrane protein family. LolC/E subfamily.</text>
</comment>
<dbReference type="eggNOG" id="COG0577">
    <property type="taxonomic scope" value="Bacteria"/>
</dbReference>
<dbReference type="Pfam" id="PF02687">
    <property type="entry name" value="FtsX"/>
    <property type="match status" value="2"/>
</dbReference>
<feature type="transmembrane region" description="Helical" evidence="7">
    <location>
        <begin position="369"/>
        <end position="392"/>
    </location>
</feature>
<evidence type="ECO:0000256" key="6">
    <source>
        <dbReference type="ARBA" id="ARBA00023136"/>
    </source>
</evidence>
<feature type="transmembrane region" description="Helical" evidence="7">
    <location>
        <begin position="802"/>
        <end position="827"/>
    </location>
</feature>
<feature type="transmembrane region" description="Helical" evidence="7">
    <location>
        <begin position="418"/>
        <end position="436"/>
    </location>
</feature>
<comment type="caution">
    <text evidence="9">The sequence shown here is derived from an EMBL/GenBank/DDBJ whole genome shotgun (WGS) entry which is preliminary data.</text>
</comment>
<dbReference type="EMBL" id="ADVG01000003">
    <property type="protein sequence ID" value="EFH84543.1"/>
    <property type="molecule type" value="Genomic_DNA"/>
</dbReference>
<keyword evidence="10" id="KW-1185">Reference proteome</keyword>
<evidence type="ECO:0000256" key="5">
    <source>
        <dbReference type="ARBA" id="ARBA00022989"/>
    </source>
</evidence>
<evidence type="ECO:0000259" key="8">
    <source>
        <dbReference type="Pfam" id="PF02687"/>
    </source>
</evidence>
<evidence type="ECO:0000256" key="2">
    <source>
        <dbReference type="ARBA" id="ARBA00005236"/>
    </source>
</evidence>
<sequence length="885" mass="93283">MLTMLWLKGLLAYRFGRLLGAIVGVALTVALLTSIGVFIASSSASMTQRSAAGVPVDWQVQFAPGTDANTIANAIGKSTSYTVLEQVGYANTAGFNANAGATLQTTGPGKVVGLSSTYRQHFPTQLRLLFGSLDGVLVAQQTASNLHVTAGDTVKIQRVGLPAVNVKIAGVVDLPNADSFFQAVGVPTNAAPQAPPDNVLILPAGQWHQVFDPQAVVRPDSVRLQFHVRITRDLPTDPNSAFLYAEQLANNLEVRVAGSAIIGNNLAARLDSVRKDALYALVLFLFLGLPGVILAMLLTLAVAASGIERRRYEQALLRTRGASLSHILNLSVLEATFVGLGGVALGIGLAFFAAGTIASVGLFSSTTSLFWTINASLVGFILAIVAVVYPAWMQASRATVMAARAVVGRGHKPLWRRVYLDVILLVIAGTIFWRTASTGYQVVLAPEGVPATSVAYETFLAPLCLWIGVALLAMRLCGGGLEHGRRVLAALLRPIAQKLSGVVSASLGRQSLRIARGAVLVALAFSFATSTAVFNTTYNAQARIDAELTNGADVTVMGSTTFAPSSLLSQLKALPGAAAVQTMQHRFAYVGSDLQDMYGIDPIHIGDATHLSNAFFAQGDARATLAALAAHPDAILVSEETMTNYQLHVGDQINLRLLNVNDHLYHVVTFHFLEVVREFPTAPKDSFMVANASYIAQQTGSNAAEIVLMRANGNPTDLALQTRNVIGTLPGARVTDIGSTQRLIGSSLMAVDLRGLTALELSFAILLVAGATGLILALGLAERRRTFALLAALGAKSHQVGAFLWGEGVVIQVSGGIIGIVLGFGIAQMLVTILTGVFDPPPEALSIPWIYLVLMAAASIVSMIVAVLGMQVASRRPAVEALRDL</sequence>